<evidence type="ECO:0008006" key="2">
    <source>
        <dbReference type="Google" id="ProtNLM"/>
    </source>
</evidence>
<dbReference type="InterPro" id="IPR010131">
    <property type="entry name" value="MdtP/NodT-like"/>
</dbReference>
<dbReference type="Pfam" id="PF02321">
    <property type="entry name" value="OEP"/>
    <property type="match status" value="1"/>
</dbReference>
<organism evidence="1">
    <name type="scientific">marine sediment metagenome</name>
    <dbReference type="NCBI Taxonomy" id="412755"/>
    <lineage>
        <taxon>unclassified sequences</taxon>
        <taxon>metagenomes</taxon>
        <taxon>ecological metagenomes</taxon>
    </lineage>
</organism>
<dbReference type="EMBL" id="LAZR01050282">
    <property type="protein sequence ID" value="KKK87697.1"/>
    <property type="molecule type" value="Genomic_DNA"/>
</dbReference>
<dbReference type="AlphaFoldDB" id="A0A0F8Z1U1"/>
<reference evidence="1" key="1">
    <citation type="journal article" date="2015" name="Nature">
        <title>Complex archaea that bridge the gap between prokaryotes and eukaryotes.</title>
        <authorList>
            <person name="Spang A."/>
            <person name="Saw J.H."/>
            <person name="Jorgensen S.L."/>
            <person name="Zaremba-Niedzwiedzka K."/>
            <person name="Martijn J."/>
            <person name="Lind A.E."/>
            <person name="van Eijk R."/>
            <person name="Schleper C."/>
            <person name="Guy L."/>
            <person name="Ettema T.J."/>
        </authorList>
    </citation>
    <scope>NUCLEOTIDE SEQUENCE</scope>
</reference>
<comment type="caution">
    <text evidence="1">The sequence shown here is derived from an EMBL/GenBank/DDBJ whole genome shotgun (WGS) entry which is preliminary data.</text>
</comment>
<dbReference type="GO" id="GO:0015562">
    <property type="term" value="F:efflux transmembrane transporter activity"/>
    <property type="evidence" value="ECO:0007669"/>
    <property type="project" value="InterPro"/>
</dbReference>
<sequence>RYENGATTELDVQQATSTLADTQAQNPILMTSLRQANNGLSVLMGMPPSDLTAMLGGVGQIPVTSVAMATGIPADLLRRRPDVRLAEYQAANQSALIGVAKADLYPSFSLTGSIGYQSSDTHNSNTSDLFDSGTLFFSAGPSFTWNILNYGRIKNNVRVQDARFQQSVVNYQNTVLTAYQEVEDAMVAFVQSKRESTFRATSSAAAKRSVEISSIQYREGSVDFQRVIDSQRSLVVQQNRWATARGDIALNLIAMYKALGGGWEIREGNSFISDEIRNEMEERTNWGDLLQSDNKAK</sequence>
<dbReference type="InterPro" id="IPR003423">
    <property type="entry name" value="OMP_efflux"/>
</dbReference>
<dbReference type="Gene3D" id="1.20.1600.10">
    <property type="entry name" value="Outer membrane efflux proteins (OEP)"/>
    <property type="match status" value="1"/>
</dbReference>
<evidence type="ECO:0000313" key="1">
    <source>
        <dbReference type="EMBL" id="KKK87697.1"/>
    </source>
</evidence>
<feature type="non-terminal residue" evidence="1">
    <location>
        <position position="1"/>
    </location>
</feature>
<dbReference type="PANTHER" id="PTHR30203">
    <property type="entry name" value="OUTER MEMBRANE CATION EFFLUX PROTEIN"/>
    <property type="match status" value="1"/>
</dbReference>
<accession>A0A0F8Z1U1</accession>
<name>A0A0F8Z1U1_9ZZZZ</name>
<gene>
    <name evidence="1" type="ORF">LCGC14_2750640</name>
</gene>
<dbReference type="SUPFAM" id="SSF56954">
    <property type="entry name" value="Outer membrane efflux proteins (OEP)"/>
    <property type="match status" value="1"/>
</dbReference>
<protein>
    <recommendedName>
        <fullName evidence="2">Transporter</fullName>
    </recommendedName>
</protein>
<proteinExistence type="predicted"/>